<name>A0A2P2NK42_RHIMU</name>
<proteinExistence type="predicted"/>
<reference evidence="1" key="1">
    <citation type="submission" date="2018-02" db="EMBL/GenBank/DDBJ databases">
        <title>Rhizophora mucronata_Transcriptome.</title>
        <authorList>
            <person name="Meera S.P."/>
            <person name="Sreeshan A."/>
            <person name="Augustine A."/>
        </authorList>
    </citation>
    <scope>NUCLEOTIDE SEQUENCE</scope>
    <source>
        <tissue evidence="1">Leaf</tissue>
    </source>
</reference>
<dbReference type="AlphaFoldDB" id="A0A2P2NK42"/>
<evidence type="ECO:0000313" key="1">
    <source>
        <dbReference type="EMBL" id="MBX42858.1"/>
    </source>
</evidence>
<sequence length="20" mass="2393">MLDQIEVKKASLKQVYIISW</sequence>
<accession>A0A2P2NK42</accession>
<organism evidence="1">
    <name type="scientific">Rhizophora mucronata</name>
    <name type="common">Asiatic mangrove</name>
    <dbReference type="NCBI Taxonomy" id="61149"/>
    <lineage>
        <taxon>Eukaryota</taxon>
        <taxon>Viridiplantae</taxon>
        <taxon>Streptophyta</taxon>
        <taxon>Embryophyta</taxon>
        <taxon>Tracheophyta</taxon>
        <taxon>Spermatophyta</taxon>
        <taxon>Magnoliopsida</taxon>
        <taxon>eudicotyledons</taxon>
        <taxon>Gunneridae</taxon>
        <taxon>Pentapetalae</taxon>
        <taxon>rosids</taxon>
        <taxon>fabids</taxon>
        <taxon>Malpighiales</taxon>
        <taxon>Rhizophoraceae</taxon>
        <taxon>Rhizophora</taxon>
    </lineage>
</organism>
<dbReference type="EMBL" id="GGEC01062374">
    <property type="protein sequence ID" value="MBX42858.1"/>
    <property type="molecule type" value="Transcribed_RNA"/>
</dbReference>
<protein>
    <submittedName>
        <fullName evidence="1">Uncharacterized protein</fullName>
    </submittedName>
</protein>